<keyword evidence="1" id="KW-0134">Cell wall</keyword>
<feature type="transmembrane region" description="Helical" evidence="6">
    <location>
        <begin position="28"/>
        <end position="46"/>
    </location>
</feature>
<keyword evidence="2" id="KW-0964">Secreted</keyword>
<keyword evidence="6" id="KW-0472">Membrane</keyword>
<dbReference type="Pfam" id="PF00746">
    <property type="entry name" value="Gram_pos_anchor"/>
    <property type="match status" value="1"/>
</dbReference>
<dbReference type="Proteomes" id="UP000070678">
    <property type="component" value="Unassembled WGS sequence"/>
</dbReference>
<protein>
    <recommendedName>
        <fullName evidence="7">Gram-positive cocci surface proteins LPxTG domain-containing protein</fullName>
    </recommendedName>
</protein>
<keyword evidence="3" id="KW-0732">Signal</keyword>
<evidence type="ECO:0000313" key="8">
    <source>
        <dbReference type="EMBL" id="KXT80867.1"/>
    </source>
</evidence>
<feature type="region of interest" description="Disordered" evidence="5">
    <location>
        <begin position="1"/>
        <end position="24"/>
    </location>
</feature>
<evidence type="ECO:0000256" key="5">
    <source>
        <dbReference type="SAM" id="MobiDB-lite"/>
    </source>
</evidence>
<evidence type="ECO:0000256" key="6">
    <source>
        <dbReference type="SAM" id="Phobius"/>
    </source>
</evidence>
<evidence type="ECO:0000256" key="2">
    <source>
        <dbReference type="ARBA" id="ARBA00022525"/>
    </source>
</evidence>
<dbReference type="NCBIfam" id="TIGR01167">
    <property type="entry name" value="LPXTG_anchor"/>
    <property type="match status" value="1"/>
</dbReference>
<evidence type="ECO:0000259" key="7">
    <source>
        <dbReference type="Pfam" id="PF00746"/>
    </source>
</evidence>
<dbReference type="PATRIC" id="fig|1303.78.peg.1158"/>
<evidence type="ECO:0000256" key="4">
    <source>
        <dbReference type="ARBA" id="ARBA00023088"/>
    </source>
</evidence>
<reference evidence="8 9" key="1">
    <citation type="submission" date="2016-01" db="EMBL/GenBank/DDBJ databases">
        <title>Highly variable Streptococcus oralis are common among viridans streptococci isolated from primates.</title>
        <authorList>
            <person name="Denapaite D."/>
            <person name="Rieger M."/>
            <person name="Koendgen S."/>
            <person name="Brueckner R."/>
            <person name="Ochigava I."/>
            <person name="Kappeler P."/>
            <person name="Maetz-Rensing K."/>
            <person name="Leendertz F."/>
            <person name="Hakenbeck R."/>
        </authorList>
    </citation>
    <scope>NUCLEOTIDE SEQUENCE [LARGE SCALE GENOMIC DNA]</scope>
    <source>
        <strain evidence="8 9">DD15</strain>
    </source>
</reference>
<dbReference type="EMBL" id="LQNX01000059">
    <property type="protein sequence ID" value="KXT80867.1"/>
    <property type="molecule type" value="Genomic_DNA"/>
</dbReference>
<dbReference type="AlphaFoldDB" id="A0A139NYA1"/>
<accession>A0A139NYA1</accession>
<feature type="domain" description="Gram-positive cocci surface proteins LPxTG" evidence="7">
    <location>
        <begin position="12"/>
        <end position="48"/>
    </location>
</feature>
<proteinExistence type="predicted"/>
<gene>
    <name evidence="8" type="ORF">SORDD15_01095</name>
</gene>
<organism evidence="8 9">
    <name type="scientific">Streptococcus oralis</name>
    <dbReference type="NCBI Taxonomy" id="1303"/>
    <lineage>
        <taxon>Bacteria</taxon>
        <taxon>Bacillati</taxon>
        <taxon>Bacillota</taxon>
        <taxon>Bacilli</taxon>
        <taxon>Lactobacillales</taxon>
        <taxon>Streptococcaceae</taxon>
        <taxon>Streptococcus</taxon>
    </lineage>
</organism>
<feature type="compositionally biased region" description="Polar residues" evidence="5">
    <location>
        <begin position="1"/>
        <end position="15"/>
    </location>
</feature>
<evidence type="ECO:0000256" key="3">
    <source>
        <dbReference type="ARBA" id="ARBA00022729"/>
    </source>
</evidence>
<sequence length="57" mass="5593">MANIASQGQSASSKPKQALPNTGASTSVASALLGALAAVTGIGLLAKKSQNDDQESH</sequence>
<comment type="caution">
    <text evidence="8">The sequence shown here is derived from an EMBL/GenBank/DDBJ whole genome shotgun (WGS) entry which is preliminary data.</text>
</comment>
<dbReference type="InterPro" id="IPR019931">
    <property type="entry name" value="LPXTG_anchor"/>
</dbReference>
<evidence type="ECO:0000256" key="1">
    <source>
        <dbReference type="ARBA" id="ARBA00022512"/>
    </source>
</evidence>
<evidence type="ECO:0000313" key="9">
    <source>
        <dbReference type="Proteomes" id="UP000070678"/>
    </source>
</evidence>
<keyword evidence="6" id="KW-0812">Transmembrane</keyword>
<keyword evidence="4" id="KW-0572">Peptidoglycan-anchor</keyword>
<keyword evidence="6" id="KW-1133">Transmembrane helix</keyword>
<name>A0A139NYA1_STROR</name>